<evidence type="ECO:0000313" key="1">
    <source>
        <dbReference type="EMBL" id="KAJ0110541.1"/>
    </source>
</evidence>
<protein>
    <submittedName>
        <fullName evidence="1">Uncharacterized protein</fullName>
    </submittedName>
</protein>
<gene>
    <name evidence="1" type="ORF">Patl1_02267</name>
</gene>
<evidence type="ECO:0000313" key="2">
    <source>
        <dbReference type="Proteomes" id="UP001164250"/>
    </source>
</evidence>
<dbReference type="EMBL" id="CM047897">
    <property type="protein sequence ID" value="KAJ0110541.1"/>
    <property type="molecule type" value="Genomic_DNA"/>
</dbReference>
<comment type="caution">
    <text evidence="1">The sequence shown here is derived from an EMBL/GenBank/DDBJ whole genome shotgun (WGS) entry which is preliminary data.</text>
</comment>
<organism evidence="1 2">
    <name type="scientific">Pistacia atlantica</name>
    <dbReference type="NCBI Taxonomy" id="434234"/>
    <lineage>
        <taxon>Eukaryota</taxon>
        <taxon>Viridiplantae</taxon>
        <taxon>Streptophyta</taxon>
        <taxon>Embryophyta</taxon>
        <taxon>Tracheophyta</taxon>
        <taxon>Spermatophyta</taxon>
        <taxon>Magnoliopsida</taxon>
        <taxon>eudicotyledons</taxon>
        <taxon>Gunneridae</taxon>
        <taxon>Pentapetalae</taxon>
        <taxon>rosids</taxon>
        <taxon>malvids</taxon>
        <taxon>Sapindales</taxon>
        <taxon>Anacardiaceae</taxon>
        <taxon>Pistacia</taxon>
    </lineage>
</organism>
<sequence length="163" mass="19489">MYYYRHHLFHFIRKPRLLTVFNGLNFSEWCEKVKFHLDVLDLDLVLLEDKPPAITDSSNEEKMLYHKAFKWSNRLSLMFLRMTIANNIKTTIPQTKRTKEYLAFVEERLRSVDKSLGGILMAQLTTIKFDRSRIANHRDDYTVAPMLKTLRMMDDDSFWCSLF</sequence>
<accession>A0ACC1C4H5</accession>
<name>A0ACC1C4H5_9ROSI</name>
<proteinExistence type="predicted"/>
<keyword evidence="2" id="KW-1185">Reference proteome</keyword>
<dbReference type="Proteomes" id="UP001164250">
    <property type="component" value="Chromosome 1"/>
</dbReference>
<reference evidence="2" key="1">
    <citation type="journal article" date="2023" name="G3 (Bethesda)">
        <title>Genome assembly and association tests identify interacting loci associated with vigor, precocity, and sex in interspecific pistachio rootstocks.</title>
        <authorList>
            <person name="Palmer W."/>
            <person name="Jacygrad E."/>
            <person name="Sagayaradj S."/>
            <person name="Cavanaugh K."/>
            <person name="Han R."/>
            <person name="Bertier L."/>
            <person name="Beede B."/>
            <person name="Kafkas S."/>
            <person name="Golino D."/>
            <person name="Preece J."/>
            <person name="Michelmore R."/>
        </authorList>
    </citation>
    <scope>NUCLEOTIDE SEQUENCE [LARGE SCALE GENOMIC DNA]</scope>
</reference>